<organism evidence="2 3">
    <name type="scientific">Lithospermum erythrorhizon</name>
    <name type="common">Purple gromwell</name>
    <name type="synonym">Lithospermum officinale var. erythrorhizon</name>
    <dbReference type="NCBI Taxonomy" id="34254"/>
    <lineage>
        <taxon>Eukaryota</taxon>
        <taxon>Viridiplantae</taxon>
        <taxon>Streptophyta</taxon>
        <taxon>Embryophyta</taxon>
        <taxon>Tracheophyta</taxon>
        <taxon>Spermatophyta</taxon>
        <taxon>Magnoliopsida</taxon>
        <taxon>eudicotyledons</taxon>
        <taxon>Gunneridae</taxon>
        <taxon>Pentapetalae</taxon>
        <taxon>asterids</taxon>
        <taxon>lamiids</taxon>
        <taxon>Boraginales</taxon>
        <taxon>Boraginaceae</taxon>
        <taxon>Boraginoideae</taxon>
        <taxon>Lithospermeae</taxon>
        <taxon>Lithospermum</taxon>
    </lineage>
</organism>
<dbReference type="Proteomes" id="UP001454036">
    <property type="component" value="Unassembled WGS sequence"/>
</dbReference>
<feature type="compositionally biased region" description="Polar residues" evidence="1">
    <location>
        <begin position="1"/>
        <end position="12"/>
    </location>
</feature>
<feature type="region of interest" description="Disordered" evidence="1">
    <location>
        <begin position="1"/>
        <end position="21"/>
    </location>
</feature>
<evidence type="ECO:0000313" key="2">
    <source>
        <dbReference type="EMBL" id="GAA0184060.1"/>
    </source>
</evidence>
<reference evidence="2 3" key="1">
    <citation type="submission" date="2024-01" db="EMBL/GenBank/DDBJ databases">
        <title>The complete chloroplast genome sequence of Lithospermum erythrorhizon: insights into the phylogenetic relationship among Boraginaceae species and the maternal lineages of purple gromwells.</title>
        <authorList>
            <person name="Okada T."/>
            <person name="Watanabe K."/>
        </authorList>
    </citation>
    <scope>NUCLEOTIDE SEQUENCE [LARGE SCALE GENOMIC DNA]</scope>
</reference>
<accession>A0AAV3RT35</accession>
<feature type="region of interest" description="Disordered" evidence="1">
    <location>
        <begin position="99"/>
        <end position="161"/>
    </location>
</feature>
<keyword evidence="3" id="KW-1185">Reference proteome</keyword>
<evidence type="ECO:0000256" key="1">
    <source>
        <dbReference type="SAM" id="MobiDB-lite"/>
    </source>
</evidence>
<evidence type="ECO:0000313" key="3">
    <source>
        <dbReference type="Proteomes" id="UP001454036"/>
    </source>
</evidence>
<gene>
    <name evidence="2" type="ORF">LIER_31369</name>
</gene>
<protein>
    <submittedName>
        <fullName evidence="2">Uncharacterized protein</fullName>
    </submittedName>
</protein>
<comment type="caution">
    <text evidence="2">The sequence shown here is derived from an EMBL/GenBank/DDBJ whole genome shotgun (WGS) entry which is preliminary data.</text>
</comment>
<name>A0AAV3RT35_LITER</name>
<proteinExistence type="predicted"/>
<dbReference type="AlphaFoldDB" id="A0AAV3RT35"/>
<feature type="compositionally biased region" description="Basic and acidic residues" evidence="1">
    <location>
        <begin position="99"/>
        <end position="113"/>
    </location>
</feature>
<sequence length="226" mass="24998">MPYPAPSTSQASHLPGRMVQSSQAWQEVKEKRAHVVKMSGKGTTVLNRFNALNYPEKPRQSANDLKVAGENQFEGAEIVKSEQVEGQTLEQNAEHKTAEIREDKTVHLEKEAGEIEFGQGLITKEAHRKEYNEEDQSAGRESTPEGGIDPSTLVSKKSGGDIAHRTVVNKAKQLDRSELPKLAGEPILSFEGVKGYHISEMEGKIGELDQAHQISMLVEQSEQQNK</sequence>
<dbReference type="EMBL" id="BAABME010011635">
    <property type="protein sequence ID" value="GAA0184060.1"/>
    <property type="molecule type" value="Genomic_DNA"/>
</dbReference>